<proteinExistence type="predicted"/>
<dbReference type="Proteomes" id="UP000078559">
    <property type="component" value="Chromosome 12"/>
</dbReference>
<name>A0A194WD37_CYTMA</name>
<evidence type="ECO:0000313" key="2">
    <source>
        <dbReference type="EMBL" id="KUI74311.1"/>
    </source>
</evidence>
<protein>
    <recommendedName>
        <fullName evidence="4">Myb-like domain-containing protein</fullName>
    </recommendedName>
</protein>
<dbReference type="AlphaFoldDB" id="A0A194WD37"/>
<dbReference type="OrthoDB" id="10664938at2759"/>
<organism evidence="2 3">
    <name type="scientific">Cytospora mali</name>
    <name type="common">Apple Valsa canker fungus</name>
    <name type="synonym">Valsa mali</name>
    <dbReference type="NCBI Taxonomy" id="578113"/>
    <lineage>
        <taxon>Eukaryota</taxon>
        <taxon>Fungi</taxon>
        <taxon>Dikarya</taxon>
        <taxon>Ascomycota</taxon>
        <taxon>Pezizomycotina</taxon>
        <taxon>Sordariomycetes</taxon>
        <taxon>Sordariomycetidae</taxon>
        <taxon>Diaporthales</taxon>
        <taxon>Cytosporaceae</taxon>
        <taxon>Cytospora</taxon>
    </lineage>
</organism>
<evidence type="ECO:0008006" key="4">
    <source>
        <dbReference type="Google" id="ProtNLM"/>
    </source>
</evidence>
<evidence type="ECO:0000313" key="3">
    <source>
        <dbReference type="Proteomes" id="UP000078559"/>
    </source>
</evidence>
<gene>
    <name evidence="2" type="ORF">VM1G_09918</name>
</gene>
<reference evidence="2" key="1">
    <citation type="submission" date="2014-12" db="EMBL/GenBank/DDBJ databases">
        <title>Genome Sequence of Valsa Canker Pathogens Uncovers a Specific Adaption of Colonization on Woody Bark.</title>
        <authorList>
            <person name="Yin Z."/>
            <person name="Liu H."/>
            <person name="Gao X."/>
            <person name="Li Z."/>
            <person name="Song N."/>
            <person name="Ke X."/>
            <person name="Dai Q."/>
            <person name="Wu Y."/>
            <person name="Sun Y."/>
            <person name="Xu J.-R."/>
            <person name="Kang Z.K."/>
            <person name="Wang L."/>
            <person name="Huang L."/>
        </authorList>
    </citation>
    <scope>NUCLEOTIDE SEQUENCE [LARGE SCALE GENOMIC DNA]</scope>
    <source>
        <strain evidence="2">03-8</strain>
    </source>
</reference>
<accession>A0A194WD37</accession>
<dbReference type="SMR" id="A0A194WD37"/>
<keyword evidence="3" id="KW-1185">Reference proteome</keyword>
<dbReference type="EMBL" id="CM003109">
    <property type="protein sequence ID" value="KUI74311.1"/>
    <property type="molecule type" value="Genomic_DNA"/>
</dbReference>
<sequence length="208" mass="21727">MNNLSKYEERYGLKPGWTAILCGPPPPSGDPKEAEFHAALELFHVLERIEGLHTAINVEEAKAANLAAYFSAPAVAPTAAAAPTVYAGPYYNNNNGHNNNNNNAALAAAPQLAPFALGQALPTAGNTGTAMGSVALGQPGPIPPAPTSSGASGSTHHRRWTDQDMNELVRRRLAGESYKKIGEALGRSECACETRGSKLGVLKGSRKG</sequence>
<feature type="region of interest" description="Disordered" evidence="1">
    <location>
        <begin position="139"/>
        <end position="162"/>
    </location>
</feature>
<evidence type="ECO:0000256" key="1">
    <source>
        <dbReference type="SAM" id="MobiDB-lite"/>
    </source>
</evidence>